<dbReference type="AlphaFoldDB" id="A0A271KFG2"/>
<dbReference type="RefSeq" id="WP_095519439.1">
    <property type="nucleotide sequence ID" value="NZ_NPKH01000021.1"/>
</dbReference>
<dbReference type="Proteomes" id="UP000215931">
    <property type="component" value="Unassembled WGS sequence"/>
</dbReference>
<organism evidence="1 2">
    <name type="scientific">Mesorhizobium wenxiniae</name>
    <dbReference type="NCBI Taxonomy" id="2014805"/>
    <lineage>
        <taxon>Bacteria</taxon>
        <taxon>Pseudomonadati</taxon>
        <taxon>Pseudomonadota</taxon>
        <taxon>Alphaproteobacteria</taxon>
        <taxon>Hyphomicrobiales</taxon>
        <taxon>Phyllobacteriaceae</taxon>
        <taxon>Mesorhizobium</taxon>
    </lineage>
</organism>
<sequence>MAPATYDDLDVEAIKAVAAGNASEGQQKRAIGWIVHKAAMTYDEPFVPGQPDVTAHLTGRMNVGRQILKLVNVPIHLLTKTERKA</sequence>
<gene>
    <name evidence="1" type="ORF">CIT31_16090</name>
</gene>
<dbReference type="OrthoDB" id="8090584at2"/>
<proteinExistence type="predicted"/>
<evidence type="ECO:0000313" key="2">
    <source>
        <dbReference type="Proteomes" id="UP000215931"/>
    </source>
</evidence>
<reference evidence="1 2" key="1">
    <citation type="submission" date="2017-08" db="EMBL/GenBank/DDBJ databases">
        <title>Mesorhizobium wenxinae sp. nov., a novel rhizobial species isolated from root nodules of chickpea (Cicer arietinum L.).</title>
        <authorList>
            <person name="Zhang J."/>
        </authorList>
    </citation>
    <scope>NUCLEOTIDE SEQUENCE [LARGE SCALE GENOMIC DNA]</scope>
    <source>
        <strain evidence="2">WYCCWR 10019</strain>
    </source>
</reference>
<name>A0A271KFG2_9HYPH</name>
<dbReference type="EMBL" id="NPKH01000021">
    <property type="protein sequence ID" value="PAP94518.1"/>
    <property type="molecule type" value="Genomic_DNA"/>
</dbReference>
<evidence type="ECO:0000313" key="1">
    <source>
        <dbReference type="EMBL" id="PAP94518.1"/>
    </source>
</evidence>
<protein>
    <submittedName>
        <fullName evidence="1">Uncharacterized protein</fullName>
    </submittedName>
</protein>
<comment type="caution">
    <text evidence="1">The sequence shown here is derived from an EMBL/GenBank/DDBJ whole genome shotgun (WGS) entry which is preliminary data.</text>
</comment>
<keyword evidence="2" id="KW-1185">Reference proteome</keyword>
<accession>A0A271KFG2</accession>